<protein>
    <submittedName>
        <fullName evidence="7">ABC transporter permease</fullName>
    </submittedName>
</protein>
<evidence type="ECO:0000256" key="3">
    <source>
        <dbReference type="ARBA" id="ARBA00022692"/>
    </source>
</evidence>
<feature type="transmembrane region" description="Helical" evidence="6">
    <location>
        <begin position="267"/>
        <end position="295"/>
    </location>
</feature>
<keyword evidence="4 6" id="KW-1133">Transmembrane helix</keyword>
<feature type="transmembrane region" description="Helical" evidence="6">
    <location>
        <begin position="173"/>
        <end position="198"/>
    </location>
</feature>
<evidence type="ECO:0000256" key="1">
    <source>
        <dbReference type="ARBA" id="ARBA00004651"/>
    </source>
</evidence>
<evidence type="ECO:0000256" key="2">
    <source>
        <dbReference type="ARBA" id="ARBA00022475"/>
    </source>
</evidence>
<accession>A0ABU4SWP0</accession>
<comment type="subcellular location">
    <subcellularLocation>
        <location evidence="1">Cell membrane</location>
        <topology evidence="1">Multi-pass membrane protein</topology>
    </subcellularLocation>
</comment>
<evidence type="ECO:0000256" key="4">
    <source>
        <dbReference type="ARBA" id="ARBA00022989"/>
    </source>
</evidence>
<feature type="transmembrane region" description="Helical" evidence="6">
    <location>
        <begin position="54"/>
        <end position="87"/>
    </location>
</feature>
<dbReference type="EMBL" id="JAXAVW010000006">
    <property type="protein sequence ID" value="MDX8030334.1"/>
    <property type="molecule type" value="Genomic_DNA"/>
</dbReference>
<keyword evidence="3 6" id="KW-0812">Transmembrane</keyword>
<dbReference type="Pfam" id="PF02653">
    <property type="entry name" value="BPD_transp_2"/>
    <property type="match status" value="1"/>
</dbReference>
<feature type="transmembrane region" description="Helical" evidence="6">
    <location>
        <begin position="307"/>
        <end position="328"/>
    </location>
</feature>
<evidence type="ECO:0000256" key="6">
    <source>
        <dbReference type="SAM" id="Phobius"/>
    </source>
</evidence>
<keyword evidence="8" id="KW-1185">Reference proteome</keyword>
<gene>
    <name evidence="7" type="ORF">SK803_08935</name>
</gene>
<dbReference type="InterPro" id="IPR001851">
    <property type="entry name" value="ABC_transp_permease"/>
</dbReference>
<evidence type="ECO:0000256" key="5">
    <source>
        <dbReference type="ARBA" id="ARBA00023136"/>
    </source>
</evidence>
<feature type="transmembrane region" description="Helical" evidence="6">
    <location>
        <begin position="227"/>
        <end position="247"/>
    </location>
</feature>
<proteinExistence type="predicted"/>
<reference evidence="7 8" key="1">
    <citation type="submission" date="2023-11" db="EMBL/GenBank/DDBJ databases">
        <title>Lentzea sokolovensis, sp. nov., Lentzea kristufkii, sp. nov., and Lentzea miocenensis, sp. nov., rare actinobacteria from Sokolov Coal Basin, Miocene lacustrine sediment, Czech Republic.</title>
        <authorList>
            <person name="Lara A."/>
            <person name="Kotroba L."/>
            <person name="Nouioui I."/>
            <person name="Neumann-Schaal M."/>
            <person name="Mast Y."/>
            <person name="Chronakova A."/>
        </authorList>
    </citation>
    <scope>NUCLEOTIDE SEQUENCE [LARGE SCALE GENOMIC DNA]</scope>
    <source>
        <strain evidence="7 8">BCCO 10_0856</strain>
    </source>
</reference>
<dbReference type="RefSeq" id="WP_319965345.1">
    <property type="nucleotide sequence ID" value="NZ_JAXAVW010000006.1"/>
</dbReference>
<comment type="caution">
    <text evidence="7">The sequence shown here is derived from an EMBL/GenBank/DDBJ whole genome shotgun (WGS) entry which is preliminary data.</text>
</comment>
<dbReference type="CDD" id="cd06579">
    <property type="entry name" value="TM_PBP1_transp_AraH_like"/>
    <property type="match status" value="1"/>
</dbReference>
<dbReference type="Proteomes" id="UP001285521">
    <property type="component" value="Unassembled WGS sequence"/>
</dbReference>
<keyword evidence="2" id="KW-1003">Cell membrane</keyword>
<feature type="transmembrane region" description="Helical" evidence="6">
    <location>
        <begin position="107"/>
        <end position="127"/>
    </location>
</feature>
<keyword evidence="5 6" id="KW-0472">Membrane</keyword>
<sequence>MTAVVEERDRSLLTRVQHVLHAQATIGPAVVLLASVIVFALLSERFLTPGNISLILQQVAVVGTLAVGQTIVILTAGIDLSCGAIMVLTSIVMAKVASETGLPGLPALLLGFLVGTLCGLLNGLLVTRLKLPPFIVTLGTLNVFFALNLWYSASATIRGTDMPSLLLWTGQTINVAGTRITYGSIMLVLLVGAMAFVLKNTAWGRHVYSTGDDLEASRLSGIRTARVLLSVYAMAGLIYAVAAWTLIGRIASASPQAGQTDNLDSITAVVIGGTSLFGGRGAVVGSLIGALIVGVFRNGLALAGVDVLWQTMAVGVLIIVAVSLDQWIRKVKA</sequence>
<evidence type="ECO:0000313" key="7">
    <source>
        <dbReference type="EMBL" id="MDX8030334.1"/>
    </source>
</evidence>
<organism evidence="7 8">
    <name type="scientific">Lentzea miocenica</name>
    <dbReference type="NCBI Taxonomy" id="3095431"/>
    <lineage>
        <taxon>Bacteria</taxon>
        <taxon>Bacillati</taxon>
        <taxon>Actinomycetota</taxon>
        <taxon>Actinomycetes</taxon>
        <taxon>Pseudonocardiales</taxon>
        <taxon>Pseudonocardiaceae</taxon>
        <taxon>Lentzea</taxon>
    </lineage>
</organism>
<name>A0ABU4SWP0_9PSEU</name>
<feature type="transmembrane region" description="Helical" evidence="6">
    <location>
        <begin position="134"/>
        <end position="153"/>
    </location>
</feature>
<feature type="transmembrane region" description="Helical" evidence="6">
    <location>
        <begin position="20"/>
        <end position="42"/>
    </location>
</feature>
<dbReference type="PANTHER" id="PTHR32196:SF72">
    <property type="entry name" value="RIBOSE IMPORT PERMEASE PROTEIN RBSC"/>
    <property type="match status" value="1"/>
</dbReference>
<dbReference type="PANTHER" id="PTHR32196">
    <property type="entry name" value="ABC TRANSPORTER PERMEASE PROTEIN YPHD-RELATED-RELATED"/>
    <property type="match status" value="1"/>
</dbReference>
<evidence type="ECO:0000313" key="8">
    <source>
        <dbReference type="Proteomes" id="UP001285521"/>
    </source>
</evidence>